<protein>
    <recommendedName>
        <fullName evidence="6">GH18 domain-containing protein</fullName>
    </recommendedName>
</protein>
<dbReference type="GO" id="GO:0004568">
    <property type="term" value="F:chitinase activity"/>
    <property type="evidence" value="ECO:0007669"/>
    <property type="project" value="TreeGrafter"/>
</dbReference>
<name>J3JUD7_DENPD</name>
<dbReference type="SUPFAM" id="SSF54556">
    <property type="entry name" value="Chitinase insertion domain"/>
    <property type="match status" value="1"/>
</dbReference>
<proteinExistence type="evidence at transcript level"/>
<dbReference type="SUPFAM" id="SSF51445">
    <property type="entry name" value="(Trans)glycosidases"/>
    <property type="match status" value="1"/>
</dbReference>
<dbReference type="GO" id="GO:0006032">
    <property type="term" value="P:chitin catabolic process"/>
    <property type="evidence" value="ECO:0007669"/>
    <property type="project" value="TreeGrafter"/>
</dbReference>
<evidence type="ECO:0000256" key="3">
    <source>
        <dbReference type="RuleBase" id="RU000489"/>
    </source>
</evidence>
<dbReference type="AlphaFoldDB" id="J3JUD7"/>
<feature type="domain" description="GH18" evidence="6">
    <location>
        <begin position="33"/>
        <end position="380"/>
    </location>
</feature>
<keyword evidence="1 3" id="KW-0378">Hydrolase</keyword>
<dbReference type="GO" id="GO:0008061">
    <property type="term" value="F:chitin binding"/>
    <property type="evidence" value="ECO:0007669"/>
    <property type="project" value="InterPro"/>
</dbReference>
<dbReference type="GO" id="GO:0005576">
    <property type="term" value="C:extracellular region"/>
    <property type="evidence" value="ECO:0007669"/>
    <property type="project" value="TreeGrafter"/>
</dbReference>
<dbReference type="InterPro" id="IPR001579">
    <property type="entry name" value="Glyco_hydro_18_chit_AS"/>
</dbReference>
<evidence type="ECO:0000259" key="6">
    <source>
        <dbReference type="PROSITE" id="PS51910"/>
    </source>
</evidence>
<comment type="similarity">
    <text evidence="4">Belongs to the glycosyl hydrolase 18 family.</text>
</comment>
<dbReference type="InterPro" id="IPR001223">
    <property type="entry name" value="Glyco_hydro18_cat"/>
</dbReference>
<keyword evidence="5" id="KW-0732">Signal</keyword>
<evidence type="ECO:0000256" key="5">
    <source>
        <dbReference type="SAM" id="SignalP"/>
    </source>
</evidence>
<dbReference type="PANTHER" id="PTHR11177">
    <property type="entry name" value="CHITINASE"/>
    <property type="match status" value="1"/>
</dbReference>
<accession>J3JUD7</accession>
<dbReference type="Gene3D" id="3.20.20.80">
    <property type="entry name" value="Glycosidases"/>
    <property type="match status" value="1"/>
</dbReference>
<dbReference type="PROSITE" id="PS51910">
    <property type="entry name" value="GH18_2"/>
    <property type="match status" value="1"/>
</dbReference>
<dbReference type="SMART" id="SM00636">
    <property type="entry name" value="Glyco_18"/>
    <property type="match status" value="1"/>
</dbReference>
<dbReference type="Pfam" id="PF00704">
    <property type="entry name" value="Glyco_hydro_18"/>
    <property type="match status" value="1"/>
</dbReference>
<evidence type="ECO:0000256" key="4">
    <source>
        <dbReference type="RuleBase" id="RU004453"/>
    </source>
</evidence>
<dbReference type="PROSITE" id="PS01095">
    <property type="entry name" value="GH18_1"/>
    <property type="match status" value="1"/>
</dbReference>
<feature type="signal peptide" evidence="5">
    <location>
        <begin position="1"/>
        <end position="25"/>
    </location>
</feature>
<evidence type="ECO:0000313" key="7">
    <source>
        <dbReference type="EMBL" id="AEE61812.1"/>
    </source>
</evidence>
<dbReference type="InterPro" id="IPR050314">
    <property type="entry name" value="Glycosyl_Hydrlase_18"/>
</dbReference>
<dbReference type="Gene3D" id="3.10.50.10">
    <property type="match status" value="1"/>
</dbReference>
<evidence type="ECO:0000256" key="1">
    <source>
        <dbReference type="ARBA" id="ARBA00022801"/>
    </source>
</evidence>
<dbReference type="EMBL" id="BT126850">
    <property type="protein sequence ID" value="AEE61812.1"/>
    <property type="molecule type" value="mRNA"/>
</dbReference>
<evidence type="ECO:0000256" key="2">
    <source>
        <dbReference type="ARBA" id="ARBA00023295"/>
    </source>
</evidence>
<feature type="chain" id="PRO_5003771937" description="GH18 domain-containing protein" evidence="5">
    <location>
        <begin position="26"/>
        <end position="380"/>
    </location>
</feature>
<dbReference type="InterPro" id="IPR029070">
    <property type="entry name" value="Chitinase_insertion_sf"/>
</dbReference>
<organism evidence="7">
    <name type="scientific">Dendroctonus ponderosae</name>
    <name type="common">Mountain pine beetle</name>
    <dbReference type="NCBI Taxonomy" id="77166"/>
    <lineage>
        <taxon>Eukaryota</taxon>
        <taxon>Metazoa</taxon>
        <taxon>Ecdysozoa</taxon>
        <taxon>Arthropoda</taxon>
        <taxon>Hexapoda</taxon>
        <taxon>Insecta</taxon>
        <taxon>Pterygota</taxon>
        <taxon>Neoptera</taxon>
        <taxon>Endopterygota</taxon>
        <taxon>Coleoptera</taxon>
        <taxon>Polyphaga</taxon>
        <taxon>Cucujiformia</taxon>
        <taxon>Curculionidae</taxon>
        <taxon>Scolytinae</taxon>
        <taxon>Dendroctonus</taxon>
    </lineage>
</organism>
<dbReference type="PANTHER" id="PTHR11177:SF360">
    <property type="entry name" value="CHITINASE 4-RELATED"/>
    <property type="match status" value="1"/>
</dbReference>
<sequence>MAQLPKKSVLTYLSLLVLGRGVVSADENCDGKTDIVCYYASWAVYRVNQGQFTTDKIDPTLCTKIVYSFAGLNIDLQVASIDNNADITLGGYANFTKLKEKNACLRTALAVGGWNEGSSKYSIMAYSEESRENFADHVLKFIAYYGFDGLDLDWEYPTARGGIAEDKKNFVELLKVVKKKLSPWGYELSIAVALDTDYYDIATIAANVDYVHVMAYDVTSGESNVTGLLAPLSIIKSKVSVWLENGLPSGKLILGVPTYARCFNLLDNEEHGIGAAVDKTTCGGQWTDEDGFLSFYEVQEYLSIGICQGSEISDDSVYAWCSDMWMTYDNEETVASKTKYVLESGLGGIMVWSIDTDDFLGLHGNKFSLLSSIYRTINEG</sequence>
<keyword evidence="2 3" id="KW-0326">Glycosidase</keyword>
<dbReference type="GO" id="GO:0005975">
    <property type="term" value="P:carbohydrate metabolic process"/>
    <property type="evidence" value="ECO:0007669"/>
    <property type="project" value="InterPro"/>
</dbReference>
<dbReference type="InterPro" id="IPR017853">
    <property type="entry name" value="GH"/>
</dbReference>
<dbReference type="InterPro" id="IPR011583">
    <property type="entry name" value="Chitinase_II/V-like_cat"/>
</dbReference>
<reference evidence="7" key="1">
    <citation type="journal article" date="2012" name="Insect Biochem. Mol. Biol.">
        <title>Transcriptome and full-length cDNA resources for the mountain pine beetle, Dendroctonus ponderosae Hopkins, a major insect pest of pine forests.</title>
        <authorList>
            <person name="Keeling C.I."/>
            <person name="Henderson H."/>
            <person name="Li M."/>
            <person name="Yuen M."/>
            <person name="Clark E.L."/>
            <person name="Fraser J.D."/>
            <person name="Huber D.P."/>
            <person name="Liao N.Y."/>
            <person name="Roderick Docking T."/>
            <person name="Birol I."/>
            <person name="Chan S.K."/>
            <person name="Taylor G.A."/>
            <person name="Palmquist D."/>
            <person name="Jones S.J."/>
            <person name="Bohlmann J."/>
        </authorList>
    </citation>
    <scope>NUCLEOTIDE SEQUENCE</scope>
    <source>
        <tissue evidence="7">Midgut and adhering fatbody of emerged adults of both sexes 1</tissue>
    </source>
</reference>